<gene>
    <name evidence="1" type="ORF">HNR21_004260</name>
</gene>
<evidence type="ECO:0000313" key="1">
    <source>
        <dbReference type="EMBL" id="MBA9005378.1"/>
    </source>
</evidence>
<keyword evidence="2" id="KW-1185">Reference proteome</keyword>
<evidence type="ECO:0000313" key="2">
    <source>
        <dbReference type="Proteomes" id="UP000539313"/>
    </source>
</evidence>
<dbReference type="Proteomes" id="UP000539313">
    <property type="component" value="Unassembled WGS sequence"/>
</dbReference>
<name>A0A7W3N0N3_9ACTN</name>
<dbReference type="EMBL" id="JACJII010000001">
    <property type="protein sequence ID" value="MBA9005378.1"/>
    <property type="molecule type" value="Genomic_DNA"/>
</dbReference>
<proteinExistence type="predicted"/>
<protein>
    <submittedName>
        <fullName evidence="1">Uncharacterized protein</fullName>
    </submittedName>
</protein>
<organism evidence="1 2">
    <name type="scientific">Thermomonospora cellulosilytica</name>
    <dbReference type="NCBI Taxonomy" id="1411118"/>
    <lineage>
        <taxon>Bacteria</taxon>
        <taxon>Bacillati</taxon>
        <taxon>Actinomycetota</taxon>
        <taxon>Actinomycetes</taxon>
        <taxon>Streptosporangiales</taxon>
        <taxon>Thermomonosporaceae</taxon>
        <taxon>Thermomonospora</taxon>
    </lineage>
</organism>
<accession>A0A7W3N0N3</accession>
<comment type="caution">
    <text evidence="1">The sequence shown here is derived from an EMBL/GenBank/DDBJ whole genome shotgun (WGS) entry which is preliminary data.</text>
</comment>
<reference evidence="1 2" key="1">
    <citation type="submission" date="2020-08" db="EMBL/GenBank/DDBJ databases">
        <title>Sequencing the genomes of 1000 actinobacteria strains.</title>
        <authorList>
            <person name="Klenk H.-P."/>
        </authorList>
    </citation>
    <scope>NUCLEOTIDE SEQUENCE [LARGE SCALE GENOMIC DNA]</scope>
    <source>
        <strain evidence="1 2">DSM 45823</strain>
    </source>
</reference>
<dbReference type="AlphaFoldDB" id="A0A7W3N0N3"/>
<sequence length="36" mass="3901">MRHLGRRARRRPDAIAVIEDGGRTVACADLAAATRP</sequence>